<dbReference type="EMBL" id="BQNJ01000003">
    <property type="protein sequence ID" value="GKH04753.1"/>
    <property type="molecule type" value="Genomic_DNA"/>
</dbReference>
<dbReference type="Proteomes" id="UP001055091">
    <property type="component" value="Unassembled WGS sequence"/>
</dbReference>
<dbReference type="Pfam" id="PF14198">
    <property type="entry name" value="TnpV"/>
    <property type="match status" value="1"/>
</dbReference>
<dbReference type="AlphaFoldDB" id="A0AA37JT08"/>
<organism evidence="1 2">
    <name type="scientific">Hungatella hathewayi</name>
    <dbReference type="NCBI Taxonomy" id="154046"/>
    <lineage>
        <taxon>Bacteria</taxon>
        <taxon>Bacillati</taxon>
        <taxon>Bacillota</taxon>
        <taxon>Clostridia</taxon>
        <taxon>Lachnospirales</taxon>
        <taxon>Lachnospiraceae</taxon>
        <taxon>Hungatella</taxon>
    </lineage>
</organism>
<accession>A0AA37JT08</accession>
<proteinExistence type="predicted"/>
<dbReference type="InterPro" id="IPR026989">
    <property type="entry name" value="TnpV"/>
</dbReference>
<gene>
    <name evidence="1" type="ORF">CE91St55_67340</name>
</gene>
<evidence type="ECO:0000313" key="2">
    <source>
        <dbReference type="Proteomes" id="UP001055091"/>
    </source>
</evidence>
<reference evidence="1" key="1">
    <citation type="submission" date="2022-01" db="EMBL/GenBank/DDBJ databases">
        <title>Novel bile acid biosynthetic pathways are enriched in the microbiome of centenarians.</title>
        <authorList>
            <person name="Sato Y."/>
            <person name="Atarashi K."/>
            <person name="Plichta R.D."/>
            <person name="Arai Y."/>
            <person name="Sasajima S."/>
            <person name="Kearney M.S."/>
            <person name="Suda W."/>
            <person name="Takeshita K."/>
            <person name="Sasaki T."/>
            <person name="Okamoto S."/>
            <person name="Skelly N.A."/>
            <person name="Okamura Y."/>
            <person name="Vlamakis H."/>
            <person name="Li Y."/>
            <person name="Tanoue T."/>
            <person name="Takei H."/>
            <person name="Nittono H."/>
            <person name="Narushima S."/>
            <person name="Irie J."/>
            <person name="Itoh H."/>
            <person name="Moriya K."/>
            <person name="Sugiura Y."/>
            <person name="Suematsu M."/>
            <person name="Moritoki N."/>
            <person name="Shibata S."/>
            <person name="Littman R.D."/>
            <person name="Fischbach A.M."/>
            <person name="Uwamino Y."/>
            <person name="Inoue T."/>
            <person name="Honda A."/>
            <person name="Hattori M."/>
            <person name="Murai T."/>
            <person name="Xavier J.R."/>
            <person name="Hirose N."/>
            <person name="Honda K."/>
        </authorList>
    </citation>
    <scope>NUCLEOTIDE SEQUENCE</scope>
    <source>
        <strain evidence="1">CE91-St55</strain>
    </source>
</reference>
<protein>
    <submittedName>
        <fullName evidence="1">TnpV protein</fullName>
    </submittedName>
</protein>
<dbReference type="RefSeq" id="WP_044992935.1">
    <property type="nucleotide sequence ID" value="NZ_BQNK01000002.1"/>
</dbReference>
<comment type="caution">
    <text evidence="1">The sequence shown here is derived from an EMBL/GenBank/DDBJ whole genome shotgun (WGS) entry which is preliminary data.</text>
</comment>
<name>A0AA37JT08_9FIRM</name>
<sequence length="116" mass="13618">MELTYTNQGDYRLPNLAVPEQPQVSLGKYALLRRSYLKEHHRILFTNLLTSGKLTEHLMEIEEAAQNRMEQIVKAMAAQEGVTEELKARDQMEWVHRMNAIRDSAEEIIFRELIYN</sequence>
<evidence type="ECO:0000313" key="1">
    <source>
        <dbReference type="EMBL" id="GKH04753.1"/>
    </source>
</evidence>